<accession>A0A507D8K4</accession>
<evidence type="ECO:0000313" key="1">
    <source>
        <dbReference type="EMBL" id="TPX47667.1"/>
    </source>
</evidence>
<name>A0A507D8K4_9FUNG</name>
<reference evidence="1 2" key="1">
    <citation type="journal article" date="2019" name="Sci. Rep.">
        <title>Comparative genomics of chytrid fungi reveal insights into the obligate biotrophic and pathogenic lifestyle of Synchytrium endobioticum.</title>
        <authorList>
            <person name="van de Vossenberg B.T.L.H."/>
            <person name="Warris S."/>
            <person name="Nguyen H.D.T."/>
            <person name="van Gent-Pelzer M.P.E."/>
            <person name="Joly D.L."/>
            <person name="van de Geest H.C."/>
            <person name="Bonants P.J.M."/>
            <person name="Smith D.S."/>
            <person name="Levesque C.A."/>
            <person name="van der Lee T.A.J."/>
        </authorList>
    </citation>
    <scope>NUCLEOTIDE SEQUENCE [LARGE SCALE GENOMIC DNA]</scope>
    <source>
        <strain evidence="1 2">LEV6574</strain>
    </source>
</reference>
<proteinExistence type="predicted"/>
<dbReference type="VEuPathDB" id="FungiDB:SeMB42_g02224"/>
<organism evidence="1 2">
    <name type="scientific">Synchytrium endobioticum</name>
    <dbReference type="NCBI Taxonomy" id="286115"/>
    <lineage>
        <taxon>Eukaryota</taxon>
        <taxon>Fungi</taxon>
        <taxon>Fungi incertae sedis</taxon>
        <taxon>Chytridiomycota</taxon>
        <taxon>Chytridiomycota incertae sedis</taxon>
        <taxon>Chytridiomycetes</taxon>
        <taxon>Synchytriales</taxon>
        <taxon>Synchytriaceae</taxon>
        <taxon>Synchytrium</taxon>
    </lineage>
</organism>
<dbReference type="AlphaFoldDB" id="A0A507D8K4"/>
<gene>
    <name evidence="1" type="ORF">SeLEV6574_g02525</name>
</gene>
<dbReference type="Proteomes" id="UP000320475">
    <property type="component" value="Unassembled WGS sequence"/>
</dbReference>
<protein>
    <recommendedName>
        <fullName evidence="3">Reverse transcriptase RNase H-like domain-containing protein</fullName>
    </recommendedName>
</protein>
<dbReference type="EMBL" id="QEAM01000072">
    <property type="protein sequence ID" value="TPX47667.1"/>
    <property type="molecule type" value="Genomic_DNA"/>
</dbReference>
<sequence length="151" mass="16599">MAPPKTSWSLVLEDFRGRLQIRWIAGKHNVLADALSRDPAFKLSTNEMVAKASHVVIPPDAFEDTHTMALNVLSSVALQGFENDDTASSSSDAELSSVITNDIIEFVDNHDDSDTETNESDIADPNYNVLYYAYATTILLPAILGIEEPWS</sequence>
<comment type="caution">
    <text evidence="1">The sequence shown here is derived from an EMBL/GenBank/DDBJ whole genome shotgun (WGS) entry which is preliminary data.</text>
</comment>
<evidence type="ECO:0008006" key="3">
    <source>
        <dbReference type="Google" id="ProtNLM"/>
    </source>
</evidence>
<evidence type="ECO:0000313" key="2">
    <source>
        <dbReference type="Proteomes" id="UP000320475"/>
    </source>
</evidence>